<organism evidence="3 4">
    <name type="scientific">Kosmotoga olearia (strain ATCC BAA-1733 / DSM 21960 / TBF 19.5.1)</name>
    <dbReference type="NCBI Taxonomy" id="521045"/>
    <lineage>
        <taxon>Bacteria</taxon>
        <taxon>Thermotogati</taxon>
        <taxon>Thermotogota</taxon>
        <taxon>Thermotogae</taxon>
        <taxon>Kosmotogales</taxon>
        <taxon>Kosmotogaceae</taxon>
        <taxon>Kosmotoga</taxon>
    </lineage>
</organism>
<dbReference type="SUPFAM" id="SSF54211">
    <property type="entry name" value="Ribosomal protein S5 domain 2-like"/>
    <property type="match status" value="1"/>
</dbReference>
<dbReference type="GO" id="GO:0005737">
    <property type="term" value="C:cytoplasm"/>
    <property type="evidence" value="ECO:0007669"/>
    <property type="project" value="TreeGrafter"/>
</dbReference>
<reference evidence="3 4" key="1">
    <citation type="submission" date="2009-06" db="EMBL/GenBank/DDBJ databases">
        <title>Complete sequence of Thermotogales bacterium TBF 19.5.1.</title>
        <authorList>
            <consortium name="US DOE Joint Genome Institute"/>
            <person name="Lucas S."/>
            <person name="Copeland A."/>
            <person name="Lapidus A."/>
            <person name="Glavina del Rio T."/>
            <person name="Tice H."/>
            <person name="Bruce D."/>
            <person name="Goodwin L."/>
            <person name="Pitluck S."/>
            <person name="Chertkov O."/>
            <person name="Brettin T."/>
            <person name="Detter J.C."/>
            <person name="Han C."/>
            <person name="Schmutz J."/>
            <person name="Larimer F."/>
            <person name="Land M."/>
            <person name="Hauser L."/>
            <person name="Kyrpides N."/>
            <person name="Ovchinnikova G."/>
            <person name="Noll K."/>
        </authorList>
    </citation>
    <scope>NUCLEOTIDE SEQUENCE [LARGE SCALE GENOMIC DNA]</scope>
    <source>
        <strain evidence="4">ATCC BAA-1733 / DSM 21960 / TBF 19.5.1</strain>
    </source>
</reference>
<dbReference type="AlphaFoldDB" id="C5CD45"/>
<dbReference type="STRING" id="521045.Kole_0264"/>
<proteinExistence type="inferred from homology"/>
<evidence type="ECO:0000259" key="2">
    <source>
        <dbReference type="Pfam" id="PF01205"/>
    </source>
</evidence>
<dbReference type="GO" id="GO:0006446">
    <property type="term" value="P:regulation of translational initiation"/>
    <property type="evidence" value="ECO:0007669"/>
    <property type="project" value="TreeGrafter"/>
</dbReference>
<accession>C5CD45</accession>
<feature type="domain" description="Impact N-terminal" evidence="2">
    <location>
        <begin position="18"/>
        <end position="124"/>
    </location>
</feature>
<name>C5CD45_KOSOT</name>
<dbReference type="InterPro" id="IPR020568">
    <property type="entry name" value="Ribosomal_Su5_D2-typ_SF"/>
</dbReference>
<evidence type="ECO:0000313" key="3">
    <source>
        <dbReference type="EMBL" id="ACR78989.1"/>
    </source>
</evidence>
<dbReference type="InterPro" id="IPR036956">
    <property type="entry name" value="Impact_N_sf"/>
</dbReference>
<dbReference type="PANTHER" id="PTHR16301:SF20">
    <property type="entry name" value="IMPACT FAMILY MEMBER YIGZ"/>
    <property type="match status" value="1"/>
</dbReference>
<sequence>MSCYLSLTGTVSFEVNIKRSVFIGNAAHCETEEEAKRFIRDVAAKYRDASHNCWAYKVIGNGVEKFNFSDAGEPHGSAGRPIFSAIEELNMTNVAIVITRYFGGTKLGVRGLIDAYRSTARSTLEQGEKGRYCPGKVFSVQVNYSIWNMFVGKFVEGKDFNIQDIDFGASVKAKISCRVENLDVLISFFKERQIEVEMNGNIVFVEKV</sequence>
<keyword evidence="4" id="KW-1185">Reference proteome</keyword>
<dbReference type="KEGG" id="kol:Kole_0264"/>
<dbReference type="RefSeq" id="WP_012744776.1">
    <property type="nucleotide sequence ID" value="NC_012785.1"/>
</dbReference>
<dbReference type="InterPro" id="IPR023582">
    <property type="entry name" value="Impact"/>
</dbReference>
<dbReference type="eggNOG" id="COG1739">
    <property type="taxonomic scope" value="Bacteria"/>
</dbReference>
<dbReference type="InterPro" id="IPR001498">
    <property type="entry name" value="Impact_N"/>
</dbReference>
<protein>
    <recommendedName>
        <fullName evidence="2">Impact N-terminal domain-containing protein</fullName>
    </recommendedName>
</protein>
<dbReference type="Gene3D" id="3.30.230.30">
    <property type="entry name" value="Impact, N-terminal domain"/>
    <property type="match status" value="1"/>
</dbReference>
<dbReference type="Pfam" id="PF01205">
    <property type="entry name" value="Impact_N"/>
    <property type="match status" value="1"/>
</dbReference>
<evidence type="ECO:0000313" key="4">
    <source>
        <dbReference type="Proteomes" id="UP000002382"/>
    </source>
</evidence>
<dbReference type="PANTHER" id="PTHR16301">
    <property type="entry name" value="IMPACT-RELATED"/>
    <property type="match status" value="1"/>
</dbReference>
<evidence type="ECO:0000256" key="1">
    <source>
        <dbReference type="ARBA" id="ARBA00007665"/>
    </source>
</evidence>
<dbReference type="OrthoDB" id="9813771at2"/>
<dbReference type="HOGENOM" id="CLU_083552_1_0_0"/>
<gene>
    <name evidence="3" type="ordered locus">Kole_0264</name>
</gene>
<dbReference type="Proteomes" id="UP000002382">
    <property type="component" value="Chromosome"/>
</dbReference>
<comment type="similarity">
    <text evidence="1">Belongs to the IMPACT family.</text>
</comment>
<reference evidence="3 4" key="2">
    <citation type="journal article" date="2011" name="J. Bacteriol.">
        <title>Genome Sequence of Kosmotoga olearia Strain TBF 19.5.1, a Thermophilic Bacterium with a Wide Growth Temperature Range, Isolated from the Troll B Oil Platform in the North Sea.</title>
        <authorList>
            <person name="Swithers K.S."/>
            <person name="Dipippo J.L."/>
            <person name="Bruce D.C."/>
            <person name="Detter C."/>
            <person name="Tapia R."/>
            <person name="Han S."/>
            <person name="Goodwin L.A."/>
            <person name="Han J."/>
            <person name="Woyke T."/>
            <person name="Pitluck S."/>
            <person name="Pennacchio L."/>
            <person name="Nolan M."/>
            <person name="Mikhailova N."/>
            <person name="Land M.L."/>
            <person name="Nesbo C.L."/>
            <person name="Gogarten J.P."/>
            <person name="Noll K.M."/>
        </authorList>
    </citation>
    <scope>NUCLEOTIDE SEQUENCE [LARGE SCALE GENOMIC DNA]</scope>
    <source>
        <strain evidence="4">ATCC BAA-1733 / DSM 21960 / TBF 19.5.1</strain>
    </source>
</reference>
<dbReference type="EMBL" id="CP001634">
    <property type="protein sequence ID" value="ACR78989.1"/>
    <property type="molecule type" value="Genomic_DNA"/>
</dbReference>